<keyword evidence="4 7" id="KW-0547">Nucleotide-binding</keyword>
<dbReference type="Gene3D" id="1.10.510.10">
    <property type="entry name" value="Transferase(Phosphotransferase) domain 1"/>
    <property type="match status" value="1"/>
</dbReference>
<dbReference type="InterPro" id="IPR017441">
    <property type="entry name" value="Protein_kinase_ATP_BS"/>
</dbReference>
<evidence type="ECO:0000256" key="4">
    <source>
        <dbReference type="ARBA" id="ARBA00022741"/>
    </source>
</evidence>
<dbReference type="CDD" id="cd14014">
    <property type="entry name" value="STKc_PknB_like"/>
    <property type="match status" value="1"/>
</dbReference>
<dbReference type="PROSITE" id="PS50011">
    <property type="entry name" value="PROTEIN_KINASE_DOM"/>
    <property type="match status" value="1"/>
</dbReference>
<dbReference type="Proteomes" id="UP000595636">
    <property type="component" value="Chromosome"/>
</dbReference>
<evidence type="ECO:0000256" key="3">
    <source>
        <dbReference type="ARBA" id="ARBA00022679"/>
    </source>
</evidence>
<dbReference type="Pfam" id="PF00069">
    <property type="entry name" value="Pkinase"/>
    <property type="match status" value="1"/>
</dbReference>
<dbReference type="InterPro" id="IPR011009">
    <property type="entry name" value="Kinase-like_dom_sf"/>
</dbReference>
<dbReference type="InterPro" id="IPR000719">
    <property type="entry name" value="Prot_kinase_dom"/>
</dbReference>
<evidence type="ECO:0000256" key="1">
    <source>
        <dbReference type="ARBA" id="ARBA00012513"/>
    </source>
</evidence>
<name>A0A7T7L2M7_9ACTN</name>
<gene>
    <name evidence="10" type="ORF">JEQ17_41825</name>
</gene>
<dbReference type="GO" id="GO:0004674">
    <property type="term" value="F:protein serine/threonine kinase activity"/>
    <property type="evidence" value="ECO:0007669"/>
    <property type="project" value="UniProtKB-KW"/>
</dbReference>
<accession>A0A7T7L2M7</accession>
<keyword evidence="2" id="KW-0723">Serine/threonine-protein kinase</keyword>
<dbReference type="EC" id="2.7.11.1" evidence="1"/>
<feature type="binding site" evidence="7">
    <location>
        <position position="40"/>
    </location>
    <ligand>
        <name>ATP</name>
        <dbReference type="ChEBI" id="CHEBI:30616"/>
    </ligand>
</feature>
<keyword evidence="6 7" id="KW-0067">ATP-binding</keyword>
<feature type="region of interest" description="Disordered" evidence="8">
    <location>
        <begin position="208"/>
        <end position="240"/>
    </location>
</feature>
<evidence type="ECO:0000313" key="10">
    <source>
        <dbReference type="EMBL" id="QQM45309.1"/>
    </source>
</evidence>
<dbReference type="SMART" id="SM00220">
    <property type="entry name" value="S_TKc"/>
    <property type="match status" value="1"/>
</dbReference>
<dbReference type="PANTHER" id="PTHR43289:SF6">
    <property type="entry name" value="SERINE_THREONINE-PROTEIN KINASE NEKL-3"/>
    <property type="match status" value="1"/>
</dbReference>
<organism evidence="10 11">
    <name type="scientific">Streptomyces liliifuscus</name>
    <dbReference type="NCBI Taxonomy" id="2797636"/>
    <lineage>
        <taxon>Bacteria</taxon>
        <taxon>Bacillati</taxon>
        <taxon>Actinomycetota</taxon>
        <taxon>Actinomycetes</taxon>
        <taxon>Kitasatosporales</taxon>
        <taxon>Streptomycetaceae</taxon>
        <taxon>Streptomyces</taxon>
    </lineage>
</organism>
<keyword evidence="5 10" id="KW-0418">Kinase</keyword>
<evidence type="ECO:0000256" key="6">
    <source>
        <dbReference type="ARBA" id="ARBA00022840"/>
    </source>
</evidence>
<dbReference type="KEGG" id="slf:JEQ17_41825"/>
<feature type="compositionally biased region" description="Gly residues" evidence="8">
    <location>
        <begin position="311"/>
        <end position="330"/>
    </location>
</feature>
<dbReference type="PROSITE" id="PS00107">
    <property type="entry name" value="PROTEIN_KINASE_ATP"/>
    <property type="match status" value="1"/>
</dbReference>
<sequence length="704" mass="73231">MRSGERLTGRYVLKEVIGAGRSGDVWLAHDTVVGQDVALKPERTDGDHETAVRRLLGEPRAMARFRDHPHVVTLLDVVTVPQDEDSAGTYWFITEYVPGGSLDRQPPMSPLRAARIGAQLADALAALHEAGIVHCDVKPANIGLTRRGTAKLLDFGAAYRVGGTETITANGPFSFTPDYAAPELARGNVPLPASDVFCLATTLYALVTGSPPRGGESEEGDDQRDADKEGEAGNGEDGERLRYWKAEQGVVEMDAAAVGALYPVLSAMLRRDPRQRPDAVEVRQLLEAVDTPDSPDDLGGSGGSDCLAGSAGSGSSGGSGGSAGPGGSDGSVGKPAGRPRWRRRRPLIVAALGVCAALALGLAVVPDGGDDGRAASGADQSRLKDNASKGAHGKQIEPLALIGDPHTADLCALADTGALGRFGEAELDVDYGNFDRCDVLVHPDDETRIDVSIQLRAGSPPERSEPVRTIGAIDITEAPPEDDECGLLLTPVGGPNGDPDGDPVGDTGGDPDGDTGGTTVGIRVNMGDGSVTGGNATLCAVADAAARSTADVLNRGPVPRRSPAYPAASLVWANACELLDAEALSVVPGVRFDVPKVGVADWSCEWQSRVDDLEAEVGFFRDEPKSTVDGAPVRLSGYDALVVPEGNGEKTCTVFVEYREYSGQDTETAAEMLRLRVGGERPTDELCTMATGLAAPAAAALRAQ</sequence>
<evidence type="ECO:0000256" key="8">
    <source>
        <dbReference type="SAM" id="MobiDB-lite"/>
    </source>
</evidence>
<feature type="compositionally biased region" description="Basic and acidic residues" evidence="8">
    <location>
        <begin position="223"/>
        <end position="240"/>
    </location>
</feature>
<evidence type="ECO:0000256" key="5">
    <source>
        <dbReference type="ARBA" id="ARBA00022777"/>
    </source>
</evidence>
<evidence type="ECO:0000256" key="7">
    <source>
        <dbReference type="PROSITE-ProRule" id="PRU10141"/>
    </source>
</evidence>
<dbReference type="GO" id="GO:0005524">
    <property type="term" value="F:ATP binding"/>
    <property type="evidence" value="ECO:0007669"/>
    <property type="project" value="UniProtKB-UniRule"/>
</dbReference>
<reference evidence="10 11" key="1">
    <citation type="submission" date="2020-12" db="EMBL/GenBank/DDBJ databases">
        <title>A novel species.</title>
        <authorList>
            <person name="Li K."/>
        </authorList>
    </citation>
    <scope>NUCLEOTIDE SEQUENCE [LARGE SCALE GENOMIC DNA]</scope>
    <source>
        <strain evidence="10 11">ZYC-3</strain>
    </source>
</reference>
<proteinExistence type="predicted"/>
<feature type="compositionally biased region" description="Acidic residues" evidence="8">
    <location>
        <begin position="499"/>
        <end position="513"/>
    </location>
</feature>
<dbReference type="EMBL" id="CP066831">
    <property type="protein sequence ID" value="QQM45309.1"/>
    <property type="molecule type" value="Genomic_DNA"/>
</dbReference>
<feature type="region of interest" description="Disordered" evidence="8">
    <location>
        <begin position="492"/>
        <end position="518"/>
    </location>
</feature>
<evidence type="ECO:0000259" key="9">
    <source>
        <dbReference type="PROSITE" id="PS50011"/>
    </source>
</evidence>
<dbReference type="RefSeq" id="WP_200400118.1">
    <property type="nucleotide sequence ID" value="NZ_CP066831.1"/>
</dbReference>
<dbReference type="SUPFAM" id="SSF56112">
    <property type="entry name" value="Protein kinase-like (PK-like)"/>
    <property type="match status" value="1"/>
</dbReference>
<keyword evidence="11" id="KW-1185">Reference proteome</keyword>
<dbReference type="AlphaFoldDB" id="A0A7T7L2M7"/>
<feature type="region of interest" description="Disordered" evidence="8">
    <location>
        <begin position="286"/>
        <end position="340"/>
    </location>
</feature>
<dbReference type="PANTHER" id="PTHR43289">
    <property type="entry name" value="MITOGEN-ACTIVATED PROTEIN KINASE KINASE KINASE 20-RELATED"/>
    <property type="match status" value="1"/>
</dbReference>
<feature type="domain" description="Protein kinase" evidence="9">
    <location>
        <begin position="11"/>
        <end position="289"/>
    </location>
</feature>
<evidence type="ECO:0000313" key="11">
    <source>
        <dbReference type="Proteomes" id="UP000595636"/>
    </source>
</evidence>
<keyword evidence="3" id="KW-0808">Transferase</keyword>
<dbReference type="Gene3D" id="3.30.200.20">
    <property type="entry name" value="Phosphorylase Kinase, domain 1"/>
    <property type="match status" value="1"/>
</dbReference>
<protein>
    <recommendedName>
        <fullName evidence="1">non-specific serine/threonine protein kinase</fullName>
        <ecNumber evidence="1">2.7.11.1</ecNumber>
    </recommendedName>
</protein>
<evidence type="ECO:0000256" key="2">
    <source>
        <dbReference type="ARBA" id="ARBA00022527"/>
    </source>
</evidence>